<dbReference type="Pfam" id="PF01627">
    <property type="entry name" value="Hpt"/>
    <property type="match status" value="1"/>
</dbReference>
<keyword evidence="6" id="KW-0808">Transferase</keyword>
<keyword evidence="6" id="KW-0418">Kinase</keyword>
<name>A0A330MDJ0_9GAMM</name>
<dbReference type="KEGG" id="sbk:SHEWBE_3884"/>
<dbReference type="SUPFAM" id="SSF47226">
    <property type="entry name" value="Histidine-containing phosphotransfer domain, HPT domain"/>
    <property type="match status" value="1"/>
</dbReference>
<evidence type="ECO:0000313" key="6">
    <source>
        <dbReference type="EMBL" id="SQH77847.1"/>
    </source>
</evidence>
<dbReference type="Gene3D" id="3.40.50.2300">
    <property type="match status" value="1"/>
</dbReference>
<evidence type="ECO:0000259" key="5">
    <source>
        <dbReference type="PROSITE" id="PS50894"/>
    </source>
</evidence>
<dbReference type="PROSITE" id="PS50894">
    <property type="entry name" value="HPT"/>
    <property type="match status" value="1"/>
</dbReference>
<dbReference type="Proteomes" id="UP000250123">
    <property type="component" value="Chromosome SHEWBE"/>
</dbReference>
<evidence type="ECO:0000313" key="7">
    <source>
        <dbReference type="Proteomes" id="UP000250123"/>
    </source>
</evidence>
<keyword evidence="1" id="KW-0902">Two-component regulatory system</keyword>
<feature type="domain" description="Response regulatory" evidence="4">
    <location>
        <begin position="1"/>
        <end position="116"/>
    </location>
</feature>
<dbReference type="InterPro" id="IPR011006">
    <property type="entry name" value="CheY-like_superfamily"/>
</dbReference>
<evidence type="ECO:0000259" key="4">
    <source>
        <dbReference type="PROSITE" id="PS50110"/>
    </source>
</evidence>
<dbReference type="EMBL" id="LS483452">
    <property type="protein sequence ID" value="SQH77847.1"/>
    <property type="molecule type" value="Genomic_DNA"/>
</dbReference>
<dbReference type="Pfam" id="PF00072">
    <property type="entry name" value="Response_reg"/>
    <property type="match status" value="1"/>
</dbReference>
<feature type="domain" description="HPt" evidence="5">
    <location>
        <begin position="145"/>
        <end position="242"/>
    </location>
</feature>
<dbReference type="GO" id="GO:0004672">
    <property type="term" value="F:protein kinase activity"/>
    <property type="evidence" value="ECO:0007669"/>
    <property type="project" value="UniProtKB-ARBA"/>
</dbReference>
<dbReference type="InterPro" id="IPR001789">
    <property type="entry name" value="Sig_transdc_resp-reg_receiver"/>
</dbReference>
<proteinExistence type="predicted"/>
<reference evidence="7" key="1">
    <citation type="submission" date="2018-06" db="EMBL/GenBank/DDBJ databases">
        <authorList>
            <person name="Cea G.-C."/>
            <person name="William W."/>
        </authorList>
    </citation>
    <scope>NUCLEOTIDE SEQUENCE [LARGE SCALE GENOMIC DNA]</scope>
    <source>
        <strain evidence="7">DB21MT-2</strain>
    </source>
</reference>
<sequence length="242" mass="26558">MQSRHDPFLDPIAAALFFRASQQGNVYLLNFTMFDILFDEFDAIMLDIQLGDGSGFELVSELRAVEHKVAHRVPIAAFTAQLQADDLSHYQQAGFDIVLGKPLNMQSLAAWIGLASEANVDNAENVAVAETRTETVADEISQLLDLTQIDQDIEYLGQEAVTEILALFIDSSQAQVSALHTFTADSPRLLHALKGSSASMGLLALSKLCQSLEKNQYQACQHEQVVNSLTRSVEALRAYLDA</sequence>
<protein>
    <submittedName>
        <fullName evidence="6">Sensor histidine kinase/response regulator TorS</fullName>
    </submittedName>
</protein>
<evidence type="ECO:0000256" key="3">
    <source>
        <dbReference type="PROSITE-ProRule" id="PRU00169"/>
    </source>
</evidence>
<dbReference type="GO" id="GO:0000160">
    <property type="term" value="P:phosphorelay signal transduction system"/>
    <property type="evidence" value="ECO:0007669"/>
    <property type="project" value="UniProtKB-KW"/>
</dbReference>
<feature type="modified residue" description="Phosphohistidine" evidence="2">
    <location>
        <position position="191"/>
    </location>
</feature>
<dbReference type="PROSITE" id="PS50110">
    <property type="entry name" value="RESPONSE_REGULATORY"/>
    <property type="match status" value="1"/>
</dbReference>
<dbReference type="Gene3D" id="1.20.120.160">
    <property type="entry name" value="HPT domain"/>
    <property type="match status" value="1"/>
</dbReference>
<dbReference type="InterPro" id="IPR008207">
    <property type="entry name" value="Sig_transdc_His_kin_Hpt_dom"/>
</dbReference>
<evidence type="ECO:0000256" key="1">
    <source>
        <dbReference type="ARBA" id="ARBA00023012"/>
    </source>
</evidence>
<evidence type="ECO:0000256" key="2">
    <source>
        <dbReference type="PROSITE-ProRule" id="PRU00110"/>
    </source>
</evidence>
<dbReference type="InterPro" id="IPR036641">
    <property type="entry name" value="HPT_dom_sf"/>
</dbReference>
<dbReference type="AlphaFoldDB" id="A0A330MDJ0"/>
<feature type="modified residue" description="4-aspartylphosphate" evidence="3">
    <location>
        <position position="47"/>
    </location>
</feature>
<accession>A0A330MDJ0</accession>
<keyword evidence="3" id="KW-0597">Phosphoprotein</keyword>
<organism evidence="6 7">
    <name type="scientific">Shewanella benthica</name>
    <dbReference type="NCBI Taxonomy" id="43661"/>
    <lineage>
        <taxon>Bacteria</taxon>
        <taxon>Pseudomonadati</taxon>
        <taxon>Pseudomonadota</taxon>
        <taxon>Gammaproteobacteria</taxon>
        <taxon>Alteromonadales</taxon>
        <taxon>Shewanellaceae</taxon>
        <taxon>Shewanella</taxon>
    </lineage>
</organism>
<dbReference type="RefSeq" id="WP_231926336.1">
    <property type="nucleotide sequence ID" value="NZ_LS483452.1"/>
</dbReference>
<dbReference type="SUPFAM" id="SSF52172">
    <property type="entry name" value="CheY-like"/>
    <property type="match status" value="1"/>
</dbReference>
<dbReference type="CDD" id="cd00088">
    <property type="entry name" value="HPT"/>
    <property type="match status" value="1"/>
</dbReference>
<gene>
    <name evidence="6" type="ORF">SHEWBE_3884</name>
</gene>